<dbReference type="InterPro" id="IPR000751">
    <property type="entry name" value="MPI_Phosphatase"/>
</dbReference>
<evidence type="ECO:0000256" key="3">
    <source>
        <dbReference type="ARBA" id="ARBA00022618"/>
    </source>
</evidence>
<dbReference type="AlphaFoldDB" id="A0A1R1PW25"/>
<dbReference type="GO" id="GO:0051301">
    <property type="term" value="P:cell division"/>
    <property type="evidence" value="ECO:0007669"/>
    <property type="project" value="UniProtKB-UniRule"/>
</dbReference>
<dbReference type="EC" id="3.1.3.48" evidence="2 10"/>
<dbReference type="SMART" id="SM00450">
    <property type="entry name" value="RHOD"/>
    <property type="match status" value="1"/>
</dbReference>
<dbReference type="CDD" id="cd01530">
    <property type="entry name" value="Cdc25"/>
    <property type="match status" value="1"/>
</dbReference>
<gene>
    <name evidence="13" type="ORF">AX774_g1277</name>
</gene>
<protein>
    <recommendedName>
        <fullName evidence="9 10">M-phase inducer phosphatase</fullName>
        <ecNumber evidence="2 10">3.1.3.48</ecNumber>
    </recommendedName>
</protein>
<reference evidence="14" key="1">
    <citation type="submission" date="2017-01" db="EMBL/GenBank/DDBJ databases">
        <authorList>
            <person name="Wang Y."/>
            <person name="White M."/>
            <person name="Kvist S."/>
            <person name="Moncalvo J.-M."/>
        </authorList>
    </citation>
    <scope>NUCLEOTIDE SEQUENCE [LARGE SCALE GENOMIC DNA]</scope>
    <source>
        <strain evidence="14">COL-18-3</strain>
    </source>
</reference>
<evidence type="ECO:0000256" key="6">
    <source>
        <dbReference type="ARBA" id="ARBA00022912"/>
    </source>
</evidence>
<dbReference type="Pfam" id="PF00581">
    <property type="entry name" value="Rhodanese"/>
    <property type="match status" value="1"/>
</dbReference>
<evidence type="ECO:0000313" key="13">
    <source>
        <dbReference type="EMBL" id="OMH85176.1"/>
    </source>
</evidence>
<dbReference type="Proteomes" id="UP000188320">
    <property type="component" value="Unassembled WGS sequence"/>
</dbReference>
<keyword evidence="14" id="KW-1185">Reference proteome</keyword>
<keyword evidence="6 10" id="KW-0904">Protein phosphatase</keyword>
<keyword evidence="3 10" id="KW-0132">Cell division</keyword>
<evidence type="ECO:0000256" key="11">
    <source>
        <dbReference type="SAM" id="MobiDB-lite"/>
    </source>
</evidence>
<evidence type="ECO:0000256" key="7">
    <source>
        <dbReference type="ARBA" id="ARBA00023306"/>
    </source>
</evidence>
<evidence type="ECO:0000256" key="9">
    <source>
        <dbReference type="ARBA" id="ARBA00067190"/>
    </source>
</evidence>
<dbReference type="SUPFAM" id="SSF52821">
    <property type="entry name" value="Rhodanese/Cell cycle control phosphatase"/>
    <property type="match status" value="1"/>
</dbReference>
<feature type="domain" description="Rhodanese" evidence="12">
    <location>
        <begin position="242"/>
        <end position="347"/>
    </location>
</feature>
<keyword evidence="4 10" id="KW-0498">Mitosis</keyword>
<dbReference type="PROSITE" id="PS50206">
    <property type="entry name" value="RHODANESE_3"/>
    <property type="match status" value="1"/>
</dbReference>
<dbReference type="InterPro" id="IPR036873">
    <property type="entry name" value="Rhodanese-like_dom_sf"/>
</dbReference>
<evidence type="ECO:0000313" key="14">
    <source>
        <dbReference type="Proteomes" id="UP000188320"/>
    </source>
</evidence>
<dbReference type="GO" id="GO:0000086">
    <property type="term" value="P:G2/M transition of mitotic cell cycle"/>
    <property type="evidence" value="ECO:0007669"/>
    <property type="project" value="TreeGrafter"/>
</dbReference>
<evidence type="ECO:0000256" key="1">
    <source>
        <dbReference type="ARBA" id="ARBA00011065"/>
    </source>
</evidence>
<name>A0A1R1PW25_ZANCU</name>
<evidence type="ECO:0000256" key="8">
    <source>
        <dbReference type="ARBA" id="ARBA00051722"/>
    </source>
</evidence>
<dbReference type="OrthoDB" id="26523at2759"/>
<dbReference type="PANTHER" id="PTHR10828">
    <property type="entry name" value="M-PHASE INDUCER PHOSPHATASE DUAL SPECIFICITY PHOSPHATASE CDC25"/>
    <property type="match status" value="1"/>
</dbReference>
<dbReference type="PRINTS" id="PR00716">
    <property type="entry name" value="MPIPHPHTASE"/>
</dbReference>
<keyword evidence="5 10" id="KW-0378">Hydrolase</keyword>
<dbReference type="GO" id="GO:0005737">
    <property type="term" value="C:cytoplasm"/>
    <property type="evidence" value="ECO:0007669"/>
    <property type="project" value="TreeGrafter"/>
</dbReference>
<sequence>MGLLGSIEVFEKENKNAKRSQSTIMEDSPAHKRTKPTLDLDEKSAGRDHCKLFVSSLKEIAPKGIEEKAYCLVQTPKVGRKNLYPYTPTGECSSMLLSDTNGKGDSAKAIESPFDSFWTKGESSLKSRDSFGSPLLLAKRLKYSDPFLKSKDSPWKTQEQSKDDNMCVNINKYENNGQKKRNKSNSLILLNTEAKTRDIFQTDILQHSIDYKLPHYQISTDSMKRINKDTMSHLLSGQYDDSYSKYIIVDCRFPYEYKGGHIKGALNLPTIEALENFFFKDPILDDGIAVILHCEHSEIRAPSLASHIRKRDRELNIGNYPNLYYPELYILEGGYSGFYGSFKEQCQPQNYVPMSDHKHLAACKLHINGFERQFKRSKSTYNSNLSSALTSPVLGASKLTRSKSIMPSDLFNALLPRR</sequence>
<dbReference type="GO" id="GO:0005634">
    <property type="term" value="C:nucleus"/>
    <property type="evidence" value="ECO:0007669"/>
    <property type="project" value="TreeGrafter"/>
</dbReference>
<organism evidence="13 14">
    <name type="scientific">Zancudomyces culisetae</name>
    <name type="common">Gut fungus</name>
    <name type="synonym">Smittium culisetae</name>
    <dbReference type="NCBI Taxonomy" id="1213189"/>
    <lineage>
        <taxon>Eukaryota</taxon>
        <taxon>Fungi</taxon>
        <taxon>Fungi incertae sedis</taxon>
        <taxon>Zoopagomycota</taxon>
        <taxon>Kickxellomycotina</taxon>
        <taxon>Harpellomycetes</taxon>
        <taxon>Harpellales</taxon>
        <taxon>Legeriomycetaceae</taxon>
        <taxon>Zancudomyces</taxon>
    </lineage>
</organism>
<evidence type="ECO:0000256" key="2">
    <source>
        <dbReference type="ARBA" id="ARBA00013064"/>
    </source>
</evidence>
<proteinExistence type="inferred from homology"/>
<comment type="function">
    <text evidence="10">Tyrosine protein phosphatase which functions as a dosage-dependent inducer of mitotic progression.</text>
</comment>
<accession>A0A1R1PW25</accession>
<feature type="region of interest" description="Disordered" evidence="11">
    <location>
        <begin position="14"/>
        <end position="42"/>
    </location>
</feature>
<dbReference type="InterPro" id="IPR001763">
    <property type="entry name" value="Rhodanese-like_dom"/>
</dbReference>
<keyword evidence="7 10" id="KW-0131">Cell cycle</keyword>
<dbReference type="GO" id="GO:0110032">
    <property type="term" value="P:positive regulation of G2/MI transition of meiotic cell cycle"/>
    <property type="evidence" value="ECO:0007669"/>
    <property type="project" value="TreeGrafter"/>
</dbReference>
<comment type="catalytic activity">
    <reaction evidence="8 10">
        <text>O-phospho-L-tyrosyl-[protein] + H2O = L-tyrosyl-[protein] + phosphate</text>
        <dbReference type="Rhea" id="RHEA:10684"/>
        <dbReference type="Rhea" id="RHEA-COMP:10136"/>
        <dbReference type="Rhea" id="RHEA-COMP:20101"/>
        <dbReference type="ChEBI" id="CHEBI:15377"/>
        <dbReference type="ChEBI" id="CHEBI:43474"/>
        <dbReference type="ChEBI" id="CHEBI:46858"/>
        <dbReference type="ChEBI" id="CHEBI:61978"/>
        <dbReference type="EC" id="3.1.3.48"/>
    </reaction>
</comment>
<evidence type="ECO:0000256" key="5">
    <source>
        <dbReference type="ARBA" id="ARBA00022801"/>
    </source>
</evidence>
<dbReference type="PANTHER" id="PTHR10828:SF17">
    <property type="entry name" value="PROTEIN-TYROSINE-PHOSPHATASE"/>
    <property type="match status" value="1"/>
</dbReference>
<evidence type="ECO:0000259" key="12">
    <source>
        <dbReference type="PROSITE" id="PS50206"/>
    </source>
</evidence>
<dbReference type="Gene3D" id="3.40.250.10">
    <property type="entry name" value="Rhodanese-like domain"/>
    <property type="match status" value="1"/>
</dbReference>
<comment type="caution">
    <text evidence="13">The sequence shown here is derived from an EMBL/GenBank/DDBJ whole genome shotgun (WGS) entry which is preliminary data.</text>
</comment>
<dbReference type="FunFam" id="3.40.250.10:FF:000021">
    <property type="entry name" value="M-phase inducer phosphatase cdc-25.2"/>
    <property type="match status" value="1"/>
</dbReference>
<evidence type="ECO:0000256" key="10">
    <source>
        <dbReference type="RuleBase" id="RU368028"/>
    </source>
</evidence>
<dbReference type="GO" id="GO:0010971">
    <property type="term" value="P:positive regulation of G2/M transition of mitotic cell cycle"/>
    <property type="evidence" value="ECO:0007669"/>
    <property type="project" value="TreeGrafter"/>
</dbReference>
<evidence type="ECO:0000256" key="4">
    <source>
        <dbReference type="ARBA" id="ARBA00022776"/>
    </source>
</evidence>
<comment type="similarity">
    <text evidence="1 10">Belongs to the MPI phosphatase family.</text>
</comment>
<dbReference type="EMBL" id="LSSK01000105">
    <property type="protein sequence ID" value="OMH85176.1"/>
    <property type="molecule type" value="Genomic_DNA"/>
</dbReference>
<dbReference type="GO" id="GO:0004725">
    <property type="term" value="F:protein tyrosine phosphatase activity"/>
    <property type="evidence" value="ECO:0007669"/>
    <property type="project" value="UniProtKB-UniRule"/>
</dbReference>